<organism evidence="2 3">
    <name type="scientific">Amanita muscaria (strain Koide BX008)</name>
    <dbReference type="NCBI Taxonomy" id="946122"/>
    <lineage>
        <taxon>Eukaryota</taxon>
        <taxon>Fungi</taxon>
        <taxon>Dikarya</taxon>
        <taxon>Basidiomycota</taxon>
        <taxon>Agaricomycotina</taxon>
        <taxon>Agaricomycetes</taxon>
        <taxon>Agaricomycetidae</taxon>
        <taxon>Agaricales</taxon>
        <taxon>Pluteineae</taxon>
        <taxon>Amanitaceae</taxon>
        <taxon>Amanita</taxon>
    </lineage>
</organism>
<feature type="region of interest" description="Disordered" evidence="1">
    <location>
        <begin position="128"/>
        <end position="150"/>
    </location>
</feature>
<gene>
    <name evidence="2" type="ORF">M378DRAFT_195077</name>
</gene>
<dbReference type="HOGENOM" id="CLU_888685_0_0_1"/>
<accession>A0A0C2XNY9</accession>
<dbReference type="OrthoDB" id="2976199at2759"/>
<dbReference type="AlphaFoldDB" id="A0A0C2XNY9"/>
<feature type="region of interest" description="Disordered" evidence="1">
    <location>
        <begin position="265"/>
        <end position="310"/>
    </location>
</feature>
<feature type="region of interest" description="Disordered" evidence="1">
    <location>
        <begin position="33"/>
        <end position="90"/>
    </location>
</feature>
<evidence type="ECO:0000313" key="3">
    <source>
        <dbReference type="Proteomes" id="UP000054549"/>
    </source>
</evidence>
<reference evidence="2 3" key="1">
    <citation type="submission" date="2014-04" db="EMBL/GenBank/DDBJ databases">
        <title>Evolutionary Origins and Diversification of the Mycorrhizal Mutualists.</title>
        <authorList>
            <consortium name="DOE Joint Genome Institute"/>
            <consortium name="Mycorrhizal Genomics Consortium"/>
            <person name="Kohler A."/>
            <person name="Kuo A."/>
            <person name="Nagy L.G."/>
            <person name="Floudas D."/>
            <person name="Copeland A."/>
            <person name="Barry K.W."/>
            <person name="Cichocki N."/>
            <person name="Veneault-Fourrey C."/>
            <person name="LaButti K."/>
            <person name="Lindquist E.A."/>
            <person name="Lipzen A."/>
            <person name="Lundell T."/>
            <person name="Morin E."/>
            <person name="Murat C."/>
            <person name="Riley R."/>
            <person name="Ohm R."/>
            <person name="Sun H."/>
            <person name="Tunlid A."/>
            <person name="Henrissat B."/>
            <person name="Grigoriev I.V."/>
            <person name="Hibbett D.S."/>
            <person name="Martin F."/>
        </authorList>
    </citation>
    <scope>NUCLEOTIDE SEQUENCE [LARGE SCALE GENOMIC DNA]</scope>
    <source>
        <strain evidence="2 3">Koide BX008</strain>
    </source>
</reference>
<dbReference type="InParanoid" id="A0A0C2XNY9"/>
<feature type="compositionally biased region" description="Basic and acidic residues" evidence="1">
    <location>
        <begin position="279"/>
        <end position="295"/>
    </location>
</feature>
<proteinExistence type="predicted"/>
<sequence length="310" mass="34725">MTEYDFSPEAFDRHMATQRRIARWVDQTERHRGQFSSNISLPPPPVPPTVKRGGVDDYFGNTQRPSPGRPDYTNHRRHSSVNVPGHKYASPPVNPQYRYQSHSSGLPMGAPVPLAHYPMAPPPLMVISPPQSRESQRSRRSHTSSTYVVAPPPVNTPQYYAYPYPYAPPPPGYTYIAPAGPGQPAVLPPSAPANPPPQAIPYYNPHPSQPFRVPPYARADPNLPLTYSYSAPAPFASSTNTPPNPGSAAQYLPPHILHQRLYEIGRNHDSRRSRSSSSDSERGRSSSRDSRDRSRSRGRSRTKKFWWNFT</sequence>
<evidence type="ECO:0000256" key="1">
    <source>
        <dbReference type="SAM" id="MobiDB-lite"/>
    </source>
</evidence>
<evidence type="ECO:0000313" key="2">
    <source>
        <dbReference type="EMBL" id="KIL70893.1"/>
    </source>
</evidence>
<keyword evidence="3" id="KW-1185">Reference proteome</keyword>
<dbReference type="Proteomes" id="UP000054549">
    <property type="component" value="Unassembled WGS sequence"/>
</dbReference>
<name>A0A0C2XNY9_AMAMK</name>
<dbReference type="EMBL" id="KN818223">
    <property type="protein sequence ID" value="KIL70893.1"/>
    <property type="molecule type" value="Genomic_DNA"/>
</dbReference>
<protein>
    <submittedName>
        <fullName evidence="2">Uncharacterized protein</fullName>
    </submittedName>
</protein>